<evidence type="ECO:0000256" key="3">
    <source>
        <dbReference type="ARBA" id="ARBA00018311"/>
    </source>
</evidence>
<evidence type="ECO:0000313" key="15">
    <source>
        <dbReference type="EMBL" id="SAM04956.1"/>
    </source>
</evidence>
<dbReference type="SMART" id="SM01027">
    <property type="entry name" value="Beta-Casp"/>
    <property type="match status" value="1"/>
</dbReference>
<dbReference type="Pfam" id="PF07521">
    <property type="entry name" value="RMMBL"/>
    <property type="match status" value="1"/>
</dbReference>
<evidence type="ECO:0000259" key="14">
    <source>
        <dbReference type="SMART" id="SM01098"/>
    </source>
</evidence>
<dbReference type="InterPro" id="IPR022712">
    <property type="entry name" value="Beta_Casp"/>
</dbReference>
<dbReference type="GO" id="GO:0003723">
    <property type="term" value="F:RNA binding"/>
    <property type="evidence" value="ECO:0007669"/>
    <property type="project" value="TreeGrafter"/>
</dbReference>
<keyword evidence="16" id="KW-1185">Reference proteome</keyword>
<dbReference type="GO" id="GO:0004534">
    <property type="term" value="F:5'-3' RNA exonuclease activity"/>
    <property type="evidence" value="ECO:0007669"/>
    <property type="project" value="TreeGrafter"/>
</dbReference>
<organism evidence="15">
    <name type="scientific">Absidia glauca</name>
    <name type="common">Pin mould</name>
    <dbReference type="NCBI Taxonomy" id="4829"/>
    <lineage>
        <taxon>Eukaryota</taxon>
        <taxon>Fungi</taxon>
        <taxon>Fungi incertae sedis</taxon>
        <taxon>Mucoromycota</taxon>
        <taxon>Mucoromycotina</taxon>
        <taxon>Mucoromycetes</taxon>
        <taxon>Mucorales</taxon>
        <taxon>Cunninghamellaceae</taxon>
        <taxon>Absidia</taxon>
    </lineage>
</organism>
<dbReference type="OMA" id="CKQHITL"/>
<keyword evidence="7" id="KW-0539">Nucleus</keyword>
<dbReference type="CDD" id="cd16292">
    <property type="entry name" value="CPSF3-like_MBL-fold"/>
    <property type="match status" value="1"/>
</dbReference>
<dbReference type="GO" id="GO:0006398">
    <property type="term" value="P:mRNA 3'-end processing by stem-loop binding and cleavage"/>
    <property type="evidence" value="ECO:0007669"/>
    <property type="project" value="TreeGrafter"/>
</dbReference>
<reference evidence="15" key="1">
    <citation type="submission" date="2016-04" db="EMBL/GenBank/DDBJ databases">
        <authorList>
            <person name="Evans L.H."/>
            <person name="Alamgir A."/>
            <person name="Owens N."/>
            <person name="Weber N.D."/>
            <person name="Virtaneva K."/>
            <person name="Barbian K."/>
            <person name="Babar A."/>
            <person name="Rosenke K."/>
        </authorList>
    </citation>
    <scope>NUCLEOTIDE SEQUENCE [LARGE SCALE GENOMIC DNA]</scope>
    <source>
        <strain evidence="15">CBS 101.48</strain>
    </source>
</reference>
<evidence type="ECO:0000256" key="8">
    <source>
        <dbReference type="ARBA" id="ARBA00032592"/>
    </source>
</evidence>
<feature type="region of interest" description="Disordered" evidence="11">
    <location>
        <begin position="614"/>
        <end position="635"/>
    </location>
</feature>
<dbReference type="GO" id="GO:0004521">
    <property type="term" value="F:RNA endonuclease activity"/>
    <property type="evidence" value="ECO:0007669"/>
    <property type="project" value="TreeGrafter"/>
</dbReference>
<dbReference type="EMBL" id="LT554417">
    <property type="protein sequence ID" value="SAM04956.1"/>
    <property type="molecule type" value="Genomic_DNA"/>
</dbReference>
<evidence type="ECO:0000256" key="7">
    <source>
        <dbReference type="ARBA" id="ARBA00023242"/>
    </source>
</evidence>
<dbReference type="InterPro" id="IPR001279">
    <property type="entry name" value="Metallo-B-lactamas"/>
</dbReference>
<keyword evidence="5" id="KW-0540">Nuclease</keyword>
<accession>A0A163JV90</accession>
<dbReference type="SUPFAM" id="SSF56281">
    <property type="entry name" value="Metallo-hydrolase/oxidoreductase"/>
    <property type="match status" value="1"/>
</dbReference>
<evidence type="ECO:0000256" key="4">
    <source>
        <dbReference type="ARBA" id="ARBA00022664"/>
    </source>
</evidence>
<dbReference type="AlphaFoldDB" id="A0A163JV90"/>
<keyword evidence="6" id="KW-0378">Hydrolase</keyword>
<protein>
    <recommendedName>
        <fullName evidence="3">Endoribonuclease YSH1</fullName>
    </recommendedName>
    <alternativeName>
        <fullName evidence="9">Endoribonuclease ysh1</fullName>
    </alternativeName>
    <alternativeName>
        <fullName evidence="8 10">mRNA 3'-end-processing protein YSH1</fullName>
    </alternativeName>
</protein>
<dbReference type="InterPro" id="IPR036866">
    <property type="entry name" value="RibonucZ/Hydroxyglut_hydro"/>
</dbReference>
<dbReference type="SMART" id="SM00849">
    <property type="entry name" value="Lactamase_B"/>
    <property type="match status" value="1"/>
</dbReference>
<evidence type="ECO:0000256" key="1">
    <source>
        <dbReference type="ARBA" id="ARBA00004123"/>
    </source>
</evidence>
<dbReference type="InterPro" id="IPR021718">
    <property type="entry name" value="CPSF73-100_C"/>
</dbReference>
<evidence type="ECO:0000256" key="5">
    <source>
        <dbReference type="ARBA" id="ARBA00022722"/>
    </source>
</evidence>
<evidence type="ECO:0000259" key="12">
    <source>
        <dbReference type="SMART" id="SM00849"/>
    </source>
</evidence>
<name>A0A163JV90_ABSGL</name>
<dbReference type="PANTHER" id="PTHR11203">
    <property type="entry name" value="CLEAVAGE AND POLYADENYLATION SPECIFICITY FACTOR FAMILY MEMBER"/>
    <property type="match status" value="1"/>
</dbReference>
<evidence type="ECO:0000313" key="16">
    <source>
        <dbReference type="Proteomes" id="UP000078561"/>
    </source>
</evidence>
<dbReference type="Gene3D" id="3.60.15.10">
    <property type="entry name" value="Ribonuclease Z/Hydroxyacylglutathione hydrolase-like"/>
    <property type="match status" value="1"/>
</dbReference>
<sequence>MATVKRKAEYEVPIIDKDDLLKLTPLGAGNEVGRSSLLLEYKGKTILLDAGIHPAYNGLASLPFFDEIDPGSIDVLLVTHFHVDHAASVPYLMEKTSFKGRVFMTHPTKAIYKWLLSDYVRVSNIGDEDQLYSEEDLNNSFHRIEAVDYHQQVEVEGIKFTGYNAGHVLGAAMFLIEIAGVKVLYTGDYSREEDRHLMAAEKPDAAVDVLITESTYGVQSHEPRLAKETRFTSLIHDIVNRGGRCLMPVFALGRAQELLLILDEYWDSHPELDSIPIYYASSLAKKCMAVYQTYINMMNTKIRKQFTISNPFIFKHISNLRNVEQFEDSGPCVMMASPGMLQNGLSRELFERWAPDKKNGLVITGYCVENTLARLAMNEPDDFSAMDGRKVPLNMSVDYISFSAHVDFTQNAKFIDDVKAPHVILVHGEANAMHRLKSALQSKYSEREENIKIYTPKNCETVKLHFRGEKMAKTIGALAAKYPTENQNLDGVIVSKDYQLSIVSVEDLAELTGLITTVVTQRQIVPFSGGIGLLKWHLEMMFGTIHEVDLEKASDTSNQQGTVLRILDTIDIKRLADKPNQVTLEWIGNAMNDMVADSVLSVILSVDSSPASVKASSQPCKHSHTEGDSSHAHTQEQIDIEYEDVLLFLEEQFGDVIGDVKEKKATISMDGSSAIVDCIKYTVESEDSDFQKRVNQVLQRVRRTIKPLDDFVA</sequence>
<dbReference type="InterPro" id="IPR011108">
    <property type="entry name" value="RMMBL"/>
</dbReference>
<dbReference type="Proteomes" id="UP000078561">
    <property type="component" value="Unassembled WGS sequence"/>
</dbReference>
<dbReference type="InterPro" id="IPR050698">
    <property type="entry name" value="MBL"/>
</dbReference>
<feature type="domain" description="Beta-Casp" evidence="13">
    <location>
        <begin position="255"/>
        <end position="376"/>
    </location>
</feature>
<dbReference type="FunCoup" id="A0A163JV90">
    <property type="interactions" value="850"/>
</dbReference>
<dbReference type="Gene3D" id="3.40.50.10890">
    <property type="match status" value="1"/>
</dbReference>
<dbReference type="STRING" id="4829.A0A163JV90"/>
<gene>
    <name evidence="15" type="primary">ABSGL_10822.1 scaffold 12033</name>
</gene>
<feature type="compositionally biased region" description="Basic and acidic residues" evidence="11">
    <location>
        <begin position="623"/>
        <end position="635"/>
    </location>
</feature>
<comment type="similarity">
    <text evidence="2">Belongs to the metallo-beta-lactamase superfamily. RNA-metabolizing metallo-beta-lactamase-like family. CPSF2/YSH1 subfamily.</text>
</comment>
<dbReference type="InParanoid" id="A0A163JV90"/>
<evidence type="ECO:0000256" key="2">
    <source>
        <dbReference type="ARBA" id="ARBA00010624"/>
    </source>
</evidence>
<feature type="domain" description="Pre-mRNA 3'-end-processing endonuclease polyadenylation factor C-term" evidence="14">
    <location>
        <begin position="485"/>
        <end position="708"/>
    </location>
</feature>
<dbReference type="SMART" id="SM01098">
    <property type="entry name" value="CPSF73-100_C"/>
    <property type="match status" value="1"/>
</dbReference>
<dbReference type="FunFam" id="3.40.50.10890:FF:000001">
    <property type="entry name" value="Cleavage and polyadenylation specificity factor subunit 3"/>
    <property type="match status" value="1"/>
</dbReference>
<proteinExistence type="inferred from homology"/>
<dbReference type="GO" id="GO:0005847">
    <property type="term" value="C:mRNA cleavage and polyadenylation specificity factor complex"/>
    <property type="evidence" value="ECO:0007669"/>
    <property type="project" value="TreeGrafter"/>
</dbReference>
<dbReference type="Pfam" id="PF00753">
    <property type="entry name" value="Lactamase_B"/>
    <property type="match status" value="1"/>
</dbReference>
<keyword evidence="4" id="KW-0507">mRNA processing</keyword>
<dbReference type="Pfam" id="PF11718">
    <property type="entry name" value="CPSF73-100_C"/>
    <property type="match status" value="1"/>
</dbReference>
<dbReference type="FunFam" id="3.60.15.10:FF:000001">
    <property type="entry name" value="Cleavage and polyadenylation specificity factor"/>
    <property type="match status" value="1"/>
</dbReference>
<evidence type="ECO:0000256" key="11">
    <source>
        <dbReference type="SAM" id="MobiDB-lite"/>
    </source>
</evidence>
<feature type="domain" description="Metallo-beta-lactamase" evidence="12">
    <location>
        <begin position="33"/>
        <end position="243"/>
    </location>
</feature>
<evidence type="ECO:0000256" key="9">
    <source>
        <dbReference type="ARBA" id="ARBA00069466"/>
    </source>
</evidence>
<evidence type="ECO:0000256" key="6">
    <source>
        <dbReference type="ARBA" id="ARBA00022801"/>
    </source>
</evidence>
<evidence type="ECO:0000256" key="10">
    <source>
        <dbReference type="ARBA" id="ARBA00075008"/>
    </source>
</evidence>
<dbReference type="OrthoDB" id="10249535at2759"/>
<evidence type="ECO:0000259" key="13">
    <source>
        <dbReference type="SMART" id="SM01027"/>
    </source>
</evidence>
<comment type="subcellular location">
    <subcellularLocation>
        <location evidence="1">Nucleus</location>
    </subcellularLocation>
</comment>
<dbReference type="Pfam" id="PF10996">
    <property type="entry name" value="Beta-Casp"/>
    <property type="match status" value="1"/>
</dbReference>
<dbReference type="PANTHER" id="PTHR11203:SF11">
    <property type="entry name" value="CLEAVAGE AND POLYADENYLATION SPECIFICITY FACTOR SUBUNIT 3"/>
    <property type="match status" value="1"/>
</dbReference>